<name>A0A6F8VC31_9PROT</name>
<evidence type="ECO:0000313" key="3">
    <source>
        <dbReference type="EMBL" id="BCB26315.1"/>
    </source>
</evidence>
<keyword evidence="4" id="KW-1185">Reference proteome</keyword>
<dbReference type="PANTHER" id="PTHR42736:SF1">
    <property type="entry name" value="PROTEIN-GLUTAMINE GAMMA-GLUTAMYLTRANSFERASE"/>
    <property type="match status" value="1"/>
</dbReference>
<proteinExistence type="predicted"/>
<feature type="transmembrane region" description="Helical" evidence="1">
    <location>
        <begin position="99"/>
        <end position="116"/>
    </location>
</feature>
<organism evidence="3 4">
    <name type="scientific">Sulfurimicrobium lacus</name>
    <dbReference type="NCBI Taxonomy" id="2715678"/>
    <lineage>
        <taxon>Bacteria</taxon>
        <taxon>Pseudomonadati</taxon>
        <taxon>Pseudomonadota</taxon>
        <taxon>Betaproteobacteria</taxon>
        <taxon>Nitrosomonadales</taxon>
        <taxon>Sulfuricellaceae</taxon>
        <taxon>Sulfurimicrobium</taxon>
    </lineage>
</organism>
<dbReference type="Pfam" id="PF01841">
    <property type="entry name" value="Transglut_core"/>
    <property type="match status" value="1"/>
</dbReference>
<evidence type="ECO:0000256" key="1">
    <source>
        <dbReference type="SAM" id="Phobius"/>
    </source>
</evidence>
<feature type="transmembrane region" description="Helical" evidence="1">
    <location>
        <begin position="24"/>
        <end position="40"/>
    </location>
</feature>
<dbReference type="InterPro" id="IPR002931">
    <property type="entry name" value="Transglutaminase-like"/>
</dbReference>
<dbReference type="InterPro" id="IPR021878">
    <property type="entry name" value="TgpA_N"/>
</dbReference>
<dbReference type="RefSeq" id="WP_173061803.1">
    <property type="nucleotide sequence ID" value="NZ_AP022853.1"/>
</dbReference>
<dbReference type="Pfam" id="PF13559">
    <property type="entry name" value="DUF4129"/>
    <property type="match status" value="1"/>
</dbReference>
<keyword evidence="1" id="KW-1133">Transmembrane helix</keyword>
<protein>
    <submittedName>
        <fullName evidence="3">Protein-glutamine gamma-glutamyltransferase</fullName>
    </submittedName>
</protein>
<dbReference type="SMART" id="SM00460">
    <property type="entry name" value="TGc"/>
    <property type="match status" value="1"/>
</dbReference>
<keyword evidence="3" id="KW-0808">Transferase</keyword>
<dbReference type="KEGG" id="slac:SKTS_12010"/>
<dbReference type="InterPro" id="IPR038765">
    <property type="entry name" value="Papain-like_cys_pep_sf"/>
</dbReference>
<dbReference type="GO" id="GO:0016740">
    <property type="term" value="F:transferase activity"/>
    <property type="evidence" value="ECO:0007669"/>
    <property type="project" value="UniProtKB-KW"/>
</dbReference>
<dbReference type="SUPFAM" id="SSF54001">
    <property type="entry name" value="Cysteine proteinases"/>
    <property type="match status" value="1"/>
</dbReference>
<feature type="transmembrane region" description="Helical" evidence="1">
    <location>
        <begin position="154"/>
        <end position="173"/>
    </location>
</feature>
<dbReference type="Pfam" id="PF11992">
    <property type="entry name" value="TgpA_N"/>
    <property type="match status" value="1"/>
</dbReference>
<gene>
    <name evidence="3" type="primary">tgpA</name>
    <name evidence="3" type="ORF">SKTS_12010</name>
</gene>
<dbReference type="Gene3D" id="3.10.620.30">
    <property type="match status" value="1"/>
</dbReference>
<evidence type="ECO:0000313" key="4">
    <source>
        <dbReference type="Proteomes" id="UP000502260"/>
    </source>
</evidence>
<feature type="domain" description="Transglutaminase-like" evidence="2">
    <location>
        <begin position="390"/>
        <end position="461"/>
    </location>
</feature>
<accession>A0A6F8VC31</accession>
<dbReference type="EMBL" id="AP022853">
    <property type="protein sequence ID" value="BCB26315.1"/>
    <property type="molecule type" value="Genomic_DNA"/>
</dbReference>
<evidence type="ECO:0000259" key="2">
    <source>
        <dbReference type="SMART" id="SM00460"/>
    </source>
</evidence>
<feature type="transmembrane region" description="Helical" evidence="1">
    <location>
        <begin position="52"/>
        <end position="70"/>
    </location>
</feature>
<keyword evidence="1" id="KW-0472">Membrane</keyword>
<feature type="transmembrane region" description="Helical" evidence="1">
    <location>
        <begin position="533"/>
        <end position="557"/>
    </location>
</feature>
<sequence>MTKLAWLLASIALAIAPHLARMPLWVGPLCLALGLWRLAIERDNRPLPQKWLLLLLAGAATAGIASHYHTLFGRDAGVALLVVMSFLKLMELKALRDTMVVLFLGYFLVITGFLYSQTIPTALYLLLVVLINTATMIGYNDVNDGLSVRPRLRLAGILLAQAVPLMLLLFVLFPRVGPLWGLPKDAFSAVTGLSDSMSPGTISQLIRSDAIAFRVKFDGPPPHRNLRYWRGPVLWDYDNGTWSTRQPRDRAPAQLLPLDKALSYTVTLEPHNRRWLFALDLPETLPPGSRAGRDLTILAQAPVQQRLRYSLSSATRYRFDVDPDAGEMERALRLPARGNPQARELAGRWRSTLKNPRAVVAQALGMFRNEAFVYTLNPPLTGPQAVDDFLFATRRGFCEHYAGALVFLMRAAGVPARVVTGYQGGELNPLGDYMIVRQSDAHAWAEVWLEKEGWVRIDPTAAVSPNRIESGIAAALPGAELPPALLQLDAAWLRRARLSWDLLNNNWNQWVLGYDQQRQTRFLSRFNRALASWQGMALAMVTGIAALLLGIASWMLWHTPRRGKDPVHAAYEKFCARLARRGIARATNEGPADFAARATRMRPDLAQQIGFITQRYIELRYGRRHSTRLPELRRAVRRFRP</sequence>
<dbReference type="InterPro" id="IPR025403">
    <property type="entry name" value="TgpA-like_C"/>
</dbReference>
<dbReference type="AlphaFoldDB" id="A0A6F8VC31"/>
<dbReference type="PANTHER" id="PTHR42736">
    <property type="entry name" value="PROTEIN-GLUTAMINE GAMMA-GLUTAMYLTRANSFERASE"/>
    <property type="match status" value="1"/>
</dbReference>
<reference evidence="4" key="1">
    <citation type="submission" date="2020-03" db="EMBL/GenBank/DDBJ databases">
        <title>Complete genome sequence of sulfur-oxidizing bacterium skT11.</title>
        <authorList>
            <person name="Kanda M."/>
            <person name="Kojima H."/>
            <person name="Fukui M."/>
        </authorList>
    </citation>
    <scope>NUCLEOTIDE SEQUENCE [LARGE SCALE GENOMIC DNA]</scope>
    <source>
        <strain evidence="4">skT11</strain>
    </source>
</reference>
<keyword evidence="1" id="KW-0812">Transmembrane</keyword>
<dbReference type="InterPro" id="IPR052901">
    <property type="entry name" value="Bact_TGase-like"/>
</dbReference>
<dbReference type="Proteomes" id="UP000502260">
    <property type="component" value="Chromosome"/>
</dbReference>